<dbReference type="EMBL" id="JAIWYP010000001">
    <property type="protein sequence ID" value="KAH3892345.1"/>
    <property type="molecule type" value="Genomic_DNA"/>
</dbReference>
<organism evidence="1 2">
    <name type="scientific">Dreissena polymorpha</name>
    <name type="common">Zebra mussel</name>
    <name type="synonym">Mytilus polymorpha</name>
    <dbReference type="NCBI Taxonomy" id="45954"/>
    <lineage>
        <taxon>Eukaryota</taxon>
        <taxon>Metazoa</taxon>
        <taxon>Spiralia</taxon>
        <taxon>Lophotrochozoa</taxon>
        <taxon>Mollusca</taxon>
        <taxon>Bivalvia</taxon>
        <taxon>Autobranchia</taxon>
        <taxon>Heteroconchia</taxon>
        <taxon>Euheterodonta</taxon>
        <taxon>Imparidentia</taxon>
        <taxon>Neoheterodontei</taxon>
        <taxon>Myida</taxon>
        <taxon>Dreissenoidea</taxon>
        <taxon>Dreissenidae</taxon>
        <taxon>Dreissena</taxon>
    </lineage>
</organism>
<sequence length="243" mass="27861">MSLFGFFTETPLNNELLKGVFINSAYESNKHKCSDAYIEHFLYNDSMDMPSTVSRIKEICSSHMLPIRDIECNANKLYNIKCEDFDSHIEIENTGPYPFSLADEVYVLPPIPNQCIDLERLKMQVSPRFSCYKPILVPKFEIANIYEDIIKSFKNEKTFSSILFKTFTSIGNEMAEMIISGCQFTPCGYVLAKSGHEPPNIRSVQIKPFQKFVMKVVKPCTFPMPDLFKLLCLVDPNDAMEIE</sequence>
<gene>
    <name evidence="1" type="ORF">DPMN_016462</name>
</gene>
<reference evidence="1" key="1">
    <citation type="journal article" date="2019" name="bioRxiv">
        <title>The Genome of the Zebra Mussel, Dreissena polymorpha: A Resource for Invasive Species Research.</title>
        <authorList>
            <person name="McCartney M.A."/>
            <person name="Auch B."/>
            <person name="Kono T."/>
            <person name="Mallez S."/>
            <person name="Zhang Y."/>
            <person name="Obille A."/>
            <person name="Becker A."/>
            <person name="Abrahante J.E."/>
            <person name="Garbe J."/>
            <person name="Badalamenti J.P."/>
            <person name="Herman A."/>
            <person name="Mangelson H."/>
            <person name="Liachko I."/>
            <person name="Sullivan S."/>
            <person name="Sone E.D."/>
            <person name="Koren S."/>
            <person name="Silverstein K.A.T."/>
            <person name="Beckman K.B."/>
            <person name="Gohl D.M."/>
        </authorList>
    </citation>
    <scope>NUCLEOTIDE SEQUENCE</scope>
    <source>
        <strain evidence="1">Duluth1</strain>
        <tissue evidence="1">Whole animal</tissue>
    </source>
</reference>
<accession>A0A9D4NDF0</accession>
<evidence type="ECO:0000313" key="1">
    <source>
        <dbReference type="EMBL" id="KAH3892345.1"/>
    </source>
</evidence>
<keyword evidence="2" id="KW-1185">Reference proteome</keyword>
<proteinExistence type="predicted"/>
<dbReference type="Proteomes" id="UP000828390">
    <property type="component" value="Unassembled WGS sequence"/>
</dbReference>
<protein>
    <submittedName>
        <fullName evidence="1">Uncharacterized protein</fullName>
    </submittedName>
</protein>
<comment type="caution">
    <text evidence="1">The sequence shown here is derived from an EMBL/GenBank/DDBJ whole genome shotgun (WGS) entry which is preliminary data.</text>
</comment>
<name>A0A9D4NDF0_DREPO</name>
<evidence type="ECO:0000313" key="2">
    <source>
        <dbReference type="Proteomes" id="UP000828390"/>
    </source>
</evidence>
<dbReference type="AlphaFoldDB" id="A0A9D4NDF0"/>
<reference evidence="1" key="2">
    <citation type="submission" date="2020-11" db="EMBL/GenBank/DDBJ databases">
        <authorList>
            <person name="McCartney M.A."/>
            <person name="Auch B."/>
            <person name="Kono T."/>
            <person name="Mallez S."/>
            <person name="Becker A."/>
            <person name="Gohl D.M."/>
            <person name="Silverstein K.A.T."/>
            <person name="Koren S."/>
            <person name="Bechman K.B."/>
            <person name="Herman A."/>
            <person name="Abrahante J.E."/>
            <person name="Garbe J."/>
        </authorList>
    </citation>
    <scope>NUCLEOTIDE SEQUENCE</scope>
    <source>
        <strain evidence="1">Duluth1</strain>
        <tissue evidence="1">Whole animal</tissue>
    </source>
</reference>